<dbReference type="AlphaFoldDB" id="A0A7Z0A9X8"/>
<keyword evidence="2" id="KW-0560">Oxidoreductase</keyword>
<comment type="caution">
    <text evidence="2">The sequence shown here is derived from an EMBL/GenBank/DDBJ whole genome shotgun (WGS) entry which is preliminary data.</text>
</comment>
<evidence type="ECO:0000256" key="1">
    <source>
        <dbReference type="SAM" id="MobiDB-lite"/>
    </source>
</evidence>
<name>A0A7Z0A9X8_9MICO</name>
<accession>A0A7Z0A9X8</accession>
<dbReference type="EMBL" id="JACBZP010000001">
    <property type="protein sequence ID" value="NYI66065.1"/>
    <property type="molecule type" value="Genomic_DNA"/>
</dbReference>
<evidence type="ECO:0000313" key="2">
    <source>
        <dbReference type="EMBL" id="NYI66065.1"/>
    </source>
</evidence>
<proteinExistence type="predicted"/>
<reference evidence="2 3" key="1">
    <citation type="submission" date="2020-07" db="EMBL/GenBank/DDBJ databases">
        <title>Sequencing the genomes of 1000 actinobacteria strains.</title>
        <authorList>
            <person name="Klenk H.-P."/>
        </authorList>
    </citation>
    <scope>NUCLEOTIDE SEQUENCE [LARGE SCALE GENOMIC DNA]</scope>
    <source>
        <strain evidence="2 3">DSM 26341</strain>
    </source>
</reference>
<dbReference type="GO" id="GO:0004601">
    <property type="term" value="F:peroxidase activity"/>
    <property type="evidence" value="ECO:0007669"/>
    <property type="project" value="UniProtKB-KW"/>
</dbReference>
<keyword evidence="2" id="KW-0575">Peroxidase</keyword>
<sequence>MKSSDATLHDFHVSVTIETGHAQSRARLLNAFKKALTPDKFPQAFRVQINDGLEASDIDISFAIKAQSNPDAQRRVNELMSKLAPAMTAVSESGPATDEDYEEVGRGLRPLTAV</sequence>
<feature type="region of interest" description="Disordered" evidence="1">
    <location>
        <begin position="87"/>
        <end position="114"/>
    </location>
</feature>
<dbReference type="Proteomes" id="UP000539111">
    <property type="component" value="Unassembled WGS sequence"/>
</dbReference>
<evidence type="ECO:0000313" key="3">
    <source>
        <dbReference type="Proteomes" id="UP000539111"/>
    </source>
</evidence>
<keyword evidence="3" id="KW-1185">Reference proteome</keyword>
<protein>
    <submittedName>
        <fullName evidence="2">Deferrochelatase/peroxidase EfeB</fullName>
    </submittedName>
</protein>
<dbReference type="RefSeq" id="WP_179425172.1">
    <property type="nucleotide sequence ID" value="NZ_JACBZP010000001.1"/>
</dbReference>
<gene>
    <name evidence="2" type="ORF">BJY26_000371</name>
</gene>
<organism evidence="2 3">
    <name type="scientific">Spelaeicoccus albus</name>
    <dbReference type="NCBI Taxonomy" id="1280376"/>
    <lineage>
        <taxon>Bacteria</taxon>
        <taxon>Bacillati</taxon>
        <taxon>Actinomycetota</taxon>
        <taxon>Actinomycetes</taxon>
        <taxon>Micrococcales</taxon>
        <taxon>Brevibacteriaceae</taxon>
        <taxon>Spelaeicoccus</taxon>
    </lineage>
</organism>